<dbReference type="Pfam" id="PF07859">
    <property type="entry name" value="Abhydrolase_3"/>
    <property type="match status" value="1"/>
</dbReference>
<protein>
    <submittedName>
        <fullName evidence="5">Esterase/lipase</fullName>
    </submittedName>
</protein>
<evidence type="ECO:0000256" key="1">
    <source>
        <dbReference type="ARBA" id="ARBA00010515"/>
    </source>
</evidence>
<dbReference type="InterPro" id="IPR029058">
    <property type="entry name" value="AB_hydrolase_fold"/>
</dbReference>
<proteinExistence type="inferred from homology"/>
<dbReference type="Gene3D" id="3.40.50.1820">
    <property type="entry name" value="alpha/beta hydrolase"/>
    <property type="match status" value="1"/>
</dbReference>
<dbReference type="EMBL" id="AP009386">
    <property type="protein sequence ID" value="BAG46771.1"/>
    <property type="molecule type" value="Genomic_DNA"/>
</dbReference>
<evidence type="ECO:0000256" key="2">
    <source>
        <dbReference type="ARBA" id="ARBA00022801"/>
    </source>
</evidence>
<dbReference type="InterPro" id="IPR033140">
    <property type="entry name" value="Lipase_GDXG_put_SER_AS"/>
</dbReference>
<dbReference type="RefSeq" id="WP_012216492.1">
    <property type="nucleotide sequence ID" value="NC_010086.1"/>
</dbReference>
<dbReference type="AlphaFoldDB" id="A0A0H3KND7"/>
<dbReference type="eggNOG" id="COG0657">
    <property type="taxonomic scope" value="Bacteria"/>
</dbReference>
<organism evidence="5 6">
    <name type="scientific">Burkholderia multivorans (strain ATCC 17616 / 249)</name>
    <dbReference type="NCBI Taxonomy" id="395019"/>
    <lineage>
        <taxon>Bacteria</taxon>
        <taxon>Pseudomonadati</taxon>
        <taxon>Pseudomonadota</taxon>
        <taxon>Betaproteobacteria</taxon>
        <taxon>Burkholderiales</taxon>
        <taxon>Burkholderiaceae</taxon>
        <taxon>Burkholderia</taxon>
        <taxon>Burkholderia cepacia complex</taxon>
    </lineage>
</organism>
<evidence type="ECO:0000313" key="6">
    <source>
        <dbReference type="Proteomes" id="UP000008815"/>
    </source>
</evidence>
<dbReference type="SUPFAM" id="SSF53474">
    <property type="entry name" value="alpha/beta-Hydrolases"/>
    <property type="match status" value="1"/>
</dbReference>
<dbReference type="PROSITE" id="PS01173">
    <property type="entry name" value="LIPASE_GDXG_HIS"/>
    <property type="match status" value="1"/>
</dbReference>
<feature type="active site" evidence="3">
    <location>
        <position position="158"/>
    </location>
</feature>
<reference evidence="5 6" key="1">
    <citation type="submission" date="2007-04" db="EMBL/GenBank/DDBJ databases">
        <title>Complete genome sequence of Burkholderia multivorans ATCC 17616.</title>
        <authorList>
            <person name="Ohtsubo Y."/>
            <person name="Yamashita A."/>
            <person name="Kurokawa K."/>
            <person name="Takami H."/>
            <person name="Yuhara S."/>
            <person name="Nishiyama E."/>
            <person name="Endo R."/>
            <person name="Miyazaki R."/>
            <person name="Ono A."/>
            <person name="Yano K."/>
            <person name="Ito M."/>
            <person name="Sota M."/>
            <person name="Yuji N."/>
            <person name="Hattori M."/>
            <person name="Tsuda M."/>
        </authorList>
    </citation>
    <scope>NUCLEOTIDE SEQUENCE [LARGE SCALE GENOMIC DNA]</scope>
    <source>
        <strain evidence="6">ATCC 17616 / 249</strain>
    </source>
</reference>
<dbReference type="InterPro" id="IPR013094">
    <property type="entry name" value="AB_hydrolase_3"/>
</dbReference>
<evidence type="ECO:0000256" key="3">
    <source>
        <dbReference type="PROSITE-ProRule" id="PRU10038"/>
    </source>
</evidence>
<dbReference type="GO" id="GO:0016787">
    <property type="term" value="F:hydrolase activity"/>
    <property type="evidence" value="ECO:0007669"/>
    <property type="project" value="UniProtKB-KW"/>
</dbReference>
<dbReference type="InterPro" id="IPR050300">
    <property type="entry name" value="GDXG_lipolytic_enzyme"/>
</dbReference>
<dbReference type="KEGG" id="bmu:Bmul_3592"/>
<dbReference type="KEGG" id="bmj:BMULJ_04925"/>
<sequence>MLEPEIAAFVAAVDAWYPPGAAACAPDEQRRLYDRFAAAWTPATLPAGIARQDAVWQAPHGQPIALRRYAPTHGAPRGTVLFFHGGGFVVGSLDSHQLITAQLAADTGLAVIAVDYRLAPEHRAPAALEDCAAVARAARDARLPFGPCAAPLTLAGDSAGGNLAAAVATVLRDADARGVEGIDGVALVYPMLGFEPQSPARETEAHAPMLTLDDVHRYRAWYWGEGEATARSGDRASHADPLLRASLPLEAARFDGLPPVLAIGAEHDPLRDDARVYVERIRAAGGRARYWMGEGLVHGCWRALATSPQAARLHRMVGAFLLAPDT</sequence>
<gene>
    <name evidence="5" type="ordered locus">BMULJ_04925</name>
</gene>
<dbReference type="Proteomes" id="UP000008815">
    <property type="component" value="Chromosome 2"/>
</dbReference>
<evidence type="ECO:0000313" key="5">
    <source>
        <dbReference type="EMBL" id="BAG46771.1"/>
    </source>
</evidence>
<dbReference type="PROSITE" id="PS01174">
    <property type="entry name" value="LIPASE_GDXG_SER"/>
    <property type="match status" value="1"/>
</dbReference>
<dbReference type="InterPro" id="IPR002168">
    <property type="entry name" value="Lipase_GDXG_HIS_AS"/>
</dbReference>
<keyword evidence="2" id="KW-0378">Hydrolase</keyword>
<comment type="similarity">
    <text evidence="1">Belongs to the 'GDXG' lipolytic enzyme family.</text>
</comment>
<accession>A0A0H3KND7</accession>
<evidence type="ECO:0000259" key="4">
    <source>
        <dbReference type="Pfam" id="PF07859"/>
    </source>
</evidence>
<dbReference type="PANTHER" id="PTHR48081">
    <property type="entry name" value="AB HYDROLASE SUPERFAMILY PROTEIN C4A8.06C"/>
    <property type="match status" value="1"/>
</dbReference>
<dbReference type="PANTHER" id="PTHR48081:SF8">
    <property type="entry name" value="ALPHA_BETA HYDROLASE FOLD-3 DOMAIN-CONTAINING PROTEIN-RELATED"/>
    <property type="match status" value="1"/>
</dbReference>
<dbReference type="HOGENOM" id="CLU_012494_6_4_4"/>
<keyword evidence="6" id="KW-1185">Reference proteome</keyword>
<feature type="domain" description="Alpha/beta hydrolase fold-3" evidence="4">
    <location>
        <begin position="80"/>
        <end position="301"/>
    </location>
</feature>
<name>A0A0H3KND7_BURM1</name>
<dbReference type="STRING" id="395019.BMULJ_04925"/>